<name>A0A830HRV8_9CHLO</name>
<evidence type="ECO:0000256" key="1">
    <source>
        <dbReference type="ARBA" id="ARBA00004120"/>
    </source>
</evidence>
<comment type="caution">
    <text evidence="14">The sequence shown here is derived from an EMBL/GenBank/DDBJ whole genome shotgun (WGS) entry which is preliminary data.</text>
</comment>
<dbReference type="Proteomes" id="UP000660262">
    <property type="component" value="Unassembled WGS sequence"/>
</dbReference>
<dbReference type="GO" id="GO:0030992">
    <property type="term" value="C:intraciliary transport particle B"/>
    <property type="evidence" value="ECO:0007669"/>
    <property type="project" value="TreeGrafter"/>
</dbReference>
<comment type="similarity">
    <text evidence="8">Belongs to the TRAF3IP1 family.</text>
</comment>
<sequence>MSDSPDFFSLTQSLLQSETNALIQKPKLTENLLKKPPFRFLHDIVSELTRRTGYADGLYDENELNSVNIKAKDDKVNYLTKIINCVGISCGTNMPARPLKIVAGLEPENTNVFLQMLAKASQMGDSSAVVQRVLAGESMPAASGAPEPPPPAAAAEPPPPAAEPTPPPPEPAAPEPAQPPPPEPAAPPPAPPPAAVEVAKPPAPAAAPPPAAAPAPAPFTGGDADAEGGDVQRSALPPRPMSARKGPPKQKSKVVEGKQKPPPADTDLGPSAGNDAAGGKAKVFVLDDGDDDDDDVDVIVEASNQFDDAPAGLPSGAGAGSLVADIMETKQAMAEAGDKAAAAGQGADAGASAQNQGTGIVLGGRRRKGKDGAAGGSAPAPAPGAALDDAMAASHLDVRELVQATCQSTNPLGKIMDFLAEDAEAMNKEYHHWVEERRKHEKRAKATNSGVEASAHVMSQVAEVEEEIDTLRRKIDAVKTSILQNDSQINNLLDAVARGSS</sequence>
<dbReference type="Gene3D" id="1.10.418.50">
    <property type="entry name" value="Microtubule-binding protein MIP-T3"/>
    <property type="match status" value="1"/>
</dbReference>
<dbReference type="InterPro" id="IPR042576">
    <property type="entry name" value="TRAF3IP1_N_sf"/>
</dbReference>
<dbReference type="PRINTS" id="PR01217">
    <property type="entry name" value="PRICHEXTENSN"/>
</dbReference>
<feature type="compositionally biased region" description="Pro residues" evidence="11">
    <location>
        <begin position="146"/>
        <end position="194"/>
    </location>
</feature>
<feature type="compositionally biased region" description="Low complexity" evidence="11">
    <location>
        <begin position="347"/>
        <end position="357"/>
    </location>
</feature>
<dbReference type="AlphaFoldDB" id="A0A830HRV8"/>
<proteinExistence type="inferred from homology"/>
<evidence type="ECO:0000256" key="4">
    <source>
        <dbReference type="ARBA" id="ARBA00022794"/>
    </source>
</evidence>
<keyword evidence="6" id="KW-0206">Cytoskeleton</keyword>
<reference evidence="14" key="1">
    <citation type="submission" date="2020-10" db="EMBL/GenBank/DDBJ databases">
        <title>Unveiling of a novel bifunctional photoreceptor, Dualchrome1, isolated from a cosmopolitan green alga.</title>
        <authorList>
            <person name="Suzuki S."/>
            <person name="Kawachi M."/>
        </authorList>
    </citation>
    <scope>NUCLEOTIDE SEQUENCE</scope>
    <source>
        <strain evidence="14">NIES 2893</strain>
    </source>
</reference>
<comment type="subcellular location">
    <subcellularLocation>
        <location evidence="2">Cytoplasm</location>
        <location evidence="2">Cytoskeleton</location>
        <location evidence="2">Cilium axoneme</location>
    </subcellularLocation>
    <subcellularLocation>
        <location evidence="1">Cytoplasm</location>
        <location evidence="1">Cytoskeleton</location>
        <location evidence="1">Cilium basal body</location>
    </subcellularLocation>
</comment>
<feature type="coiled-coil region" evidence="10">
    <location>
        <begin position="454"/>
        <end position="481"/>
    </location>
</feature>
<feature type="domain" description="TRAF3-interacting protein 1 N-terminal" evidence="12">
    <location>
        <begin position="16"/>
        <end position="121"/>
    </location>
</feature>
<evidence type="ECO:0000256" key="10">
    <source>
        <dbReference type="SAM" id="Coils"/>
    </source>
</evidence>
<feature type="compositionally biased region" description="Pro residues" evidence="11">
    <location>
        <begin position="201"/>
        <end position="217"/>
    </location>
</feature>
<dbReference type="GO" id="GO:0060271">
    <property type="term" value="P:cilium assembly"/>
    <property type="evidence" value="ECO:0007669"/>
    <property type="project" value="TreeGrafter"/>
</dbReference>
<evidence type="ECO:0000256" key="6">
    <source>
        <dbReference type="ARBA" id="ARBA00023212"/>
    </source>
</evidence>
<keyword evidence="4" id="KW-0970">Cilium biogenesis/degradation</keyword>
<dbReference type="InterPro" id="IPR041476">
    <property type="entry name" value="TRAF3IP1_C"/>
</dbReference>
<dbReference type="PANTHER" id="PTHR31363:SF0">
    <property type="entry name" value="TRAF3-INTERACTING PROTEIN 1"/>
    <property type="match status" value="1"/>
</dbReference>
<keyword evidence="5 10" id="KW-0175">Coiled coil</keyword>
<evidence type="ECO:0000256" key="2">
    <source>
        <dbReference type="ARBA" id="ARBA00004430"/>
    </source>
</evidence>
<keyword evidence="7" id="KW-0966">Cell projection</keyword>
<accession>A0A830HRV8</accession>
<evidence type="ECO:0000313" key="14">
    <source>
        <dbReference type="EMBL" id="GHP07687.1"/>
    </source>
</evidence>
<dbReference type="GO" id="GO:0048513">
    <property type="term" value="P:animal organ development"/>
    <property type="evidence" value="ECO:0007669"/>
    <property type="project" value="UniProtKB-ARBA"/>
</dbReference>
<keyword evidence="15" id="KW-1185">Reference proteome</keyword>
<keyword evidence="3" id="KW-0963">Cytoplasm</keyword>
<dbReference type="Pfam" id="PF17749">
    <property type="entry name" value="MIP-T3_C"/>
    <property type="match status" value="1"/>
</dbReference>
<evidence type="ECO:0000256" key="3">
    <source>
        <dbReference type="ARBA" id="ARBA00022490"/>
    </source>
</evidence>
<dbReference type="EMBL" id="BNJQ01000017">
    <property type="protein sequence ID" value="GHP07687.1"/>
    <property type="molecule type" value="Genomic_DNA"/>
</dbReference>
<evidence type="ECO:0000259" key="13">
    <source>
        <dbReference type="Pfam" id="PF17749"/>
    </source>
</evidence>
<feature type="domain" description="TRAF3-interacting protein 1 C-terminal" evidence="13">
    <location>
        <begin position="320"/>
        <end position="495"/>
    </location>
</feature>
<dbReference type="GO" id="GO:0005930">
    <property type="term" value="C:axoneme"/>
    <property type="evidence" value="ECO:0007669"/>
    <property type="project" value="UniProtKB-SubCell"/>
</dbReference>
<dbReference type="GO" id="GO:0036064">
    <property type="term" value="C:ciliary basal body"/>
    <property type="evidence" value="ECO:0007669"/>
    <property type="project" value="TreeGrafter"/>
</dbReference>
<feature type="compositionally biased region" description="Low complexity" evidence="11">
    <location>
        <begin position="376"/>
        <end position="385"/>
    </location>
</feature>
<dbReference type="OrthoDB" id="10258914at2759"/>
<evidence type="ECO:0000256" key="8">
    <source>
        <dbReference type="ARBA" id="ARBA00043971"/>
    </source>
</evidence>
<evidence type="ECO:0000256" key="5">
    <source>
        <dbReference type="ARBA" id="ARBA00023054"/>
    </source>
</evidence>
<dbReference type="PANTHER" id="PTHR31363">
    <property type="entry name" value="TRAF3-INTERACTING PROTEIN 1"/>
    <property type="match status" value="1"/>
</dbReference>
<evidence type="ECO:0000259" key="12">
    <source>
        <dbReference type="Pfam" id="PF10243"/>
    </source>
</evidence>
<evidence type="ECO:0000256" key="9">
    <source>
        <dbReference type="ARBA" id="ARBA00070492"/>
    </source>
</evidence>
<evidence type="ECO:0000313" key="15">
    <source>
        <dbReference type="Proteomes" id="UP000660262"/>
    </source>
</evidence>
<dbReference type="InterPro" id="IPR040468">
    <property type="entry name" value="TRAF3IP1_N"/>
</dbReference>
<protein>
    <recommendedName>
        <fullName evidence="9">TRAF3-interacting protein 1</fullName>
    </recommendedName>
</protein>
<organism evidence="14 15">
    <name type="scientific">Pycnococcus provasolii</name>
    <dbReference type="NCBI Taxonomy" id="41880"/>
    <lineage>
        <taxon>Eukaryota</taxon>
        <taxon>Viridiplantae</taxon>
        <taxon>Chlorophyta</taxon>
        <taxon>Pseudoscourfieldiophyceae</taxon>
        <taxon>Pseudoscourfieldiales</taxon>
        <taxon>Pycnococcaceae</taxon>
        <taxon>Pycnococcus</taxon>
    </lineage>
</organism>
<evidence type="ECO:0000256" key="11">
    <source>
        <dbReference type="SAM" id="MobiDB-lite"/>
    </source>
</evidence>
<feature type="region of interest" description="Disordered" evidence="11">
    <location>
        <begin position="347"/>
        <end position="385"/>
    </location>
</feature>
<dbReference type="FunFam" id="1.10.418.50:FF:000001">
    <property type="entry name" value="TRAF3-interacting protein 1 isoform X1"/>
    <property type="match status" value="1"/>
</dbReference>
<dbReference type="Pfam" id="PF10243">
    <property type="entry name" value="MIP-T3"/>
    <property type="match status" value="1"/>
</dbReference>
<dbReference type="GO" id="GO:0008017">
    <property type="term" value="F:microtubule binding"/>
    <property type="evidence" value="ECO:0007669"/>
    <property type="project" value="InterPro"/>
</dbReference>
<feature type="region of interest" description="Disordered" evidence="11">
    <location>
        <begin position="139"/>
        <end position="295"/>
    </location>
</feature>
<evidence type="ECO:0000256" key="7">
    <source>
        <dbReference type="ARBA" id="ARBA00023273"/>
    </source>
</evidence>
<dbReference type="GO" id="GO:0070507">
    <property type="term" value="P:regulation of microtubule cytoskeleton organization"/>
    <property type="evidence" value="ECO:0007669"/>
    <property type="project" value="TreeGrafter"/>
</dbReference>
<dbReference type="GO" id="GO:0042073">
    <property type="term" value="P:intraciliary transport"/>
    <property type="evidence" value="ECO:0007669"/>
    <property type="project" value="TreeGrafter"/>
</dbReference>
<dbReference type="InterPro" id="IPR018799">
    <property type="entry name" value="TRAF3IP1"/>
</dbReference>
<gene>
    <name evidence="14" type="ORF">PPROV_000642900</name>
</gene>
<dbReference type="GO" id="GO:0048731">
    <property type="term" value="P:system development"/>
    <property type="evidence" value="ECO:0007669"/>
    <property type="project" value="UniProtKB-ARBA"/>
</dbReference>